<dbReference type="EMBL" id="OW152819">
    <property type="protein sequence ID" value="CAH2074047.1"/>
    <property type="molecule type" value="Genomic_DNA"/>
</dbReference>
<evidence type="ECO:0000313" key="2">
    <source>
        <dbReference type="EMBL" id="CAH2074047.1"/>
    </source>
</evidence>
<sequence>MLLAALASINGGRALFERRAGVTSRRAGAPEETGSRGAPVAESRVPSPTRRRRRLLPPSAPIGSRVRRAQLGHDRVEMQHYRAKCLLILMNVYSNS</sequence>
<protein>
    <submittedName>
        <fullName evidence="2">Uncharacterized protein</fullName>
    </submittedName>
</protein>
<name>A0ABN8J175_9NEOP</name>
<organism evidence="2 3">
    <name type="scientific">Iphiclides podalirius</name>
    <name type="common">scarce swallowtail</name>
    <dbReference type="NCBI Taxonomy" id="110791"/>
    <lineage>
        <taxon>Eukaryota</taxon>
        <taxon>Metazoa</taxon>
        <taxon>Ecdysozoa</taxon>
        <taxon>Arthropoda</taxon>
        <taxon>Hexapoda</taxon>
        <taxon>Insecta</taxon>
        <taxon>Pterygota</taxon>
        <taxon>Neoptera</taxon>
        <taxon>Endopterygota</taxon>
        <taxon>Lepidoptera</taxon>
        <taxon>Glossata</taxon>
        <taxon>Ditrysia</taxon>
        <taxon>Papilionoidea</taxon>
        <taxon>Papilionidae</taxon>
        <taxon>Papilioninae</taxon>
        <taxon>Iphiclides</taxon>
    </lineage>
</organism>
<reference evidence="2" key="1">
    <citation type="submission" date="2022-03" db="EMBL/GenBank/DDBJ databases">
        <authorList>
            <person name="Martin H S."/>
        </authorList>
    </citation>
    <scope>NUCLEOTIDE SEQUENCE</scope>
</reference>
<evidence type="ECO:0000313" key="3">
    <source>
        <dbReference type="Proteomes" id="UP000837857"/>
    </source>
</evidence>
<evidence type="ECO:0000256" key="1">
    <source>
        <dbReference type="SAM" id="MobiDB-lite"/>
    </source>
</evidence>
<gene>
    <name evidence="2" type="ORF">IPOD504_LOCUS15903</name>
</gene>
<feature type="region of interest" description="Disordered" evidence="1">
    <location>
        <begin position="20"/>
        <end position="62"/>
    </location>
</feature>
<dbReference type="Proteomes" id="UP000837857">
    <property type="component" value="Chromosome 7"/>
</dbReference>
<keyword evidence="3" id="KW-1185">Reference proteome</keyword>
<accession>A0ABN8J175</accession>
<feature type="non-terminal residue" evidence="2">
    <location>
        <position position="96"/>
    </location>
</feature>
<proteinExistence type="predicted"/>